<reference evidence="1 2" key="1">
    <citation type="journal article" date="2016" name="BMC Genomics">
        <title>Comparative genomics reveals Cyclospora cayetanensis possesses coccidia-like metabolism and invasion components but unique surface antigens.</title>
        <authorList>
            <person name="Liu S."/>
            <person name="Wang L."/>
            <person name="Zheng H."/>
            <person name="Xu Z."/>
            <person name="Roellig D.M."/>
            <person name="Li N."/>
            <person name="Frace M.A."/>
            <person name="Tang K."/>
            <person name="Arrowood M.J."/>
            <person name="Moss D.M."/>
            <person name="Zhang L."/>
            <person name="Feng Y."/>
            <person name="Xiao L."/>
        </authorList>
    </citation>
    <scope>NUCLEOTIDE SEQUENCE [LARGE SCALE GENOMIC DNA]</scope>
    <source>
        <strain evidence="1 2">CHN_HEN01</strain>
    </source>
</reference>
<sequence>MDDALVLSRNIQQHLQQLWPLLIRYSFFGSHLITPIEEAEAVAITLFGRRTTPPVFVLPDCELHFLLTANANYKEVNVVPP</sequence>
<keyword evidence="2" id="KW-1185">Reference proteome</keyword>
<comment type="caution">
    <text evidence="1">The sequence shown here is derived from an EMBL/GenBank/DDBJ whole genome shotgun (WGS) entry which is preliminary data.</text>
</comment>
<dbReference type="Proteomes" id="UP000095192">
    <property type="component" value="Unassembled WGS sequence"/>
</dbReference>
<evidence type="ECO:0000313" key="1">
    <source>
        <dbReference type="EMBL" id="OEH77386.1"/>
    </source>
</evidence>
<accession>A0A1D3D1R1</accession>
<dbReference type="EMBL" id="JROU02001108">
    <property type="protein sequence ID" value="OEH77386.1"/>
    <property type="molecule type" value="Genomic_DNA"/>
</dbReference>
<organism evidence="1 2">
    <name type="scientific">Cyclospora cayetanensis</name>
    <dbReference type="NCBI Taxonomy" id="88456"/>
    <lineage>
        <taxon>Eukaryota</taxon>
        <taxon>Sar</taxon>
        <taxon>Alveolata</taxon>
        <taxon>Apicomplexa</taxon>
        <taxon>Conoidasida</taxon>
        <taxon>Coccidia</taxon>
        <taxon>Eucoccidiorida</taxon>
        <taxon>Eimeriorina</taxon>
        <taxon>Eimeriidae</taxon>
        <taxon>Cyclospora</taxon>
    </lineage>
</organism>
<name>A0A1D3D1R1_9EIME</name>
<dbReference type="VEuPathDB" id="ToxoDB:cyc_09012"/>
<dbReference type="AlphaFoldDB" id="A0A1D3D1R1"/>
<proteinExistence type="predicted"/>
<dbReference type="InParanoid" id="A0A1D3D1R1"/>
<gene>
    <name evidence="1" type="ORF">cyc_09012</name>
</gene>
<evidence type="ECO:0000313" key="2">
    <source>
        <dbReference type="Proteomes" id="UP000095192"/>
    </source>
</evidence>
<protein>
    <submittedName>
        <fullName evidence="1">Uncharacterized protein</fullName>
    </submittedName>
</protein>